<dbReference type="InterPro" id="IPR002563">
    <property type="entry name" value="Flavin_Rdtase-like_dom"/>
</dbReference>
<feature type="domain" description="Flavin reductase like" evidence="3">
    <location>
        <begin position="13"/>
        <end position="157"/>
    </location>
</feature>
<dbReference type="SUPFAM" id="SSF50475">
    <property type="entry name" value="FMN-binding split barrel"/>
    <property type="match status" value="1"/>
</dbReference>
<reference evidence="4" key="1">
    <citation type="submission" date="2022-07" db="EMBL/GenBank/DDBJ databases">
        <title>Ectorhizobium quercum gen.nov., sp. nov.</title>
        <authorList>
            <person name="Ma T."/>
            <person name="Li Y."/>
        </authorList>
    </citation>
    <scope>NUCLEOTIDE SEQUENCE</scope>
    <source>
        <strain evidence="4">BDR2-2</strain>
    </source>
</reference>
<dbReference type="Proteomes" id="UP001208771">
    <property type="component" value="Unassembled WGS sequence"/>
</dbReference>
<proteinExistence type="inferred from homology"/>
<sequence length="167" mass="18400">MRDQDEEDFRQSMRRLAATVCVISCQHQGVRYGMTVTSVTSLCFSPLSILACINRKASIIAPLRREGHYCINVLKTSQADISRRFSGTVPADERFLTGDWALRDGMPYLSDAQANLFCEIDRAFGYATHDIVIGRVTASLFAAEVAPLIYRDGDYAASAPIALQDAA</sequence>
<dbReference type="SMART" id="SM00903">
    <property type="entry name" value="Flavin_Reduct"/>
    <property type="match status" value="1"/>
</dbReference>
<dbReference type="PANTHER" id="PTHR30466">
    <property type="entry name" value="FLAVIN REDUCTASE"/>
    <property type="match status" value="1"/>
</dbReference>
<evidence type="ECO:0000256" key="2">
    <source>
        <dbReference type="ARBA" id="ARBA00023002"/>
    </source>
</evidence>
<dbReference type="Pfam" id="PF01613">
    <property type="entry name" value="Flavin_Reduct"/>
    <property type="match status" value="1"/>
</dbReference>
<accession>A0AAE3MZR8</accession>
<comment type="caution">
    <text evidence="4">The sequence shown here is derived from an EMBL/GenBank/DDBJ whole genome shotgun (WGS) entry which is preliminary data.</text>
</comment>
<keyword evidence="5" id="KW-1185">Reference proteome</keyword>
<dbReference type="EMBL" id="JANFPI010000003">
    <property type="protein sequence ID" value="MCX8997461.1"/>
    <property type="molecule type" value="Genomic_DNA"/>
</dbReference>
<dbReference type="RefSeq" id="WP_306411249.1">
    <property type="nucleotide sequence ID" value="NZ_JANFPI010000003.1"/>
</dbReference>
<protein>
    <submittedName>
        <fullName evidence="4">Flavin reductase family protein</fullName>
    </submittedName>
</protein>
<dbReference type="GO" id="GO:0010181">
    <property type="term" value="F:FMN binding"/>
    <property type="evidence" value="ECO:0007669"/>
    <property type="project" value="InterPro"/>
</dbReference>
<evidence type="ECO:0000313" key="4">
    <source>
        <dbReference type="EMBL" id="MCX8997461.1"/>
    </source>
</evidence>
<dbReference type="GO" id="GO:0042602">
    <property type="term" value="F:riboflavin reductase (NADPH) activity"/>
    <property type="evidence" value="ECO:0007669"/>
    <property type="project" value="TreeGrafter"/>
</dbReference>
<dbReference type="InterPro" id="IPR012349">
    <property type="entry name" value="Split_barrel_FMN-bd"/>
</dbReference>
<organism evidence="4 5">
    <name type="scientific">Ectorhizobium quercum</name>
    <dbReference type="NCBI Taxonomy" id="2965071"/>
    <lineage>
        <taxon>Bacteria</taxon>
        <taxon>Pseudomonadati</taxon>
        <taxon>Pseudomonadota</taxon>
        <taxon>Alphaproteobacteria</taxon>
        <taxon>Hyphomicrobiales</taxon>
        <taxon>Rhizobiaceae</taxon>
        <taxon>Ectorhizobium</taxon>
    </lineage>
</organism>
<name>A0AAE3MZR8_9HYPH</name>
<dbReference type="AlphaFoldDB" id="A0AAE3MZR8"/>
<keyword evidence="2" id="KW-0560">Oxidoreductase</keyword>
<comment type="similarity">
    <text evidence="1">Belongs to the non-flavoprotein flavin reductase family.</text>
</comment>
<evidence type="ECO:0000256" key="1">
    <source>
        <dbReference type="ARBA" id="ARBA00008898"/>
    </source>
</evidence>
<evidence type="ECO:0000259" key="3">
    <source>
        <dbReference type="SMART" id="SM00903"/>
    </source>
</evidence>
<dbReference type="InterPro" id="IPR050268">
    <property type="entry name" value="NADH-dep_flavin_reductase"/>
</dbReference>
<gene>
    <name evidence="4" type="ORF">NOF55_10105</name>
</gene>
<evidence type="ECO:0000313" key="5">
    <source>
        <dbReference type="Proteomes" id="UP001208771"/>
    </source>
</evidence>
<dbReference type="Gene3D" id="2.30.110.10">
    <property type="entry name" value="Electron Transport, Fmn-binding Protein, Chain A"/>
    <property type="match status" value="1"/>
</dbReference>
<dbReference type="PANTHER" id="PTHR30466:SF11">
    <property type="entry name" value="FLAVIN-DEPENDENT MONOOXYGENASE, REDUCTASE SUBUNIT HSAB"/>
    <property type="match status" value="1"/>
</dbReference>